<keyword evidence="4" id="KW-0560">Oxidoreductase</keyword>
<evidence type="ECO:0000256" key="4">
    <source>
        <dbReference type="ARBA" id="ARBA00023002"/>
    </source>
</evidence>
<accession>A0A423VIL7</accession>
<dbReference type="Proteomes" id="UP000285146">
    <property type="component" value="Unassembled WGS sequence"/>
</dbReference>
<evidence type="ECO:0000313" key="7">
    <source>
        <dbReference type="Proteomes" id="UP000285146"/>
    </source>
</evidence>
<name>A0A423VIL7_9PEZI</name>
<evidence type="ECO:0000256" key="3">
    <source>
        <dbReference type="ARBA" id="ARBA00022827"/>
    </source>
</evidence>
<organism evidence="6 7">
    <name type="scientific">Cytospora leucostoma</name>
    <dbReference type="NCBI Taxonomy" id="1230097"/>
    <lineage>
        <taxon>Eukaryota</taxon>
        <taxon>Fungi</taxon>
        <taxon>Dikarya</taxon>
        <taxon>Ascomycota</taxon>
        <taxon>Pezizomycotina</taxon>
        <taxon>Sordariomycetes</taxon>
        <taxon>Sordariomycetidae</taxon>
        <taxon>Diaporthales</taxon>
        <taxon>Cytosporaceae</taxon>
        <taxon>Cytospora</taxon>
    </lineage>
</organism>
<evidence type="ECO:0000313" key="6">
    <source>
        <dbReference type="EMBL" id="ROV90806.1"/>
    </source>
</evidence>
<protein>
    <submittedName>
        <fullName evidence="6">Uncharacterized protein</fullName>
    </submittedName>
</protein>
<evidence type="ECO:0000256" key="5">
    <source>
        <dbReference type="ARBA" id="ARBA00023033"/>
    </source>
</evidence>
<dbReference type="Gene3D" id="3.50.50.60">
    <property type="entry name" value="FAD/NAD(P)-binding domain"/>
    <property type="match status" value="1"/>
</dbReference>
<dbReference type="GO" id="GO:0004497">
    <property type="term" value="F:monooxygenase activity"/>
    <property type="evidence" value="ECO:0007669"/>
    <property type="project" value="UniProtKB-KW"/>
</dbReference>
<evidence type="ECO:0000256" key="2">
    <source>
        <dbReference type="ARBA" id="ARBA00022630"/>
    </source>
</evidence>
<dbReference type="AlphaFoldDB" id="A0A423VIL7"/>
<sequence>MGVALDPDTENFLWYSVQEVFERPDGRLSLDALLLISWLVRDESADALPDSNTERIALLKRRAANSAEPLRSNIMDIPNDSEARPLRMGDFAPQIEGCSEFSGSVTLAEDASHAMTMYRG</sequence>
<dbReference type="PANTHER" id="PTHR47178:SF1">
    <property type="entry name" value="FAD-BINDING DOMAIN-CONTAINING PROTEIN-RELATED"/>
    <property type="match status" value="1"/>
</dbReference>
<evidence type="ECO:0000256" key="1">
    <source>
        <dbReference type="ARBA" id="ARBA00001974"/>
    </source>
</evidence>
<dbReference type="InterPro" id="IPR036188">
    <property type="entry name" value="FAD/NAD-bd_sf"/>
</dbReference>
<gene>
    <name evidence="6" type="ORF">VPNG_09861</name>
</gene>
<keyword evidence="5" id="KW-0503">Monooxygenase</keyword>
<dbReference type="PANTHER" id="PTHR47178">
    <property type="entry name" value="MONOOXYGENASE, FAD-BINDING"/>
    <property type="match status" value="1"/>
</dbReference>
<keyword evidence="2" id="KW-0285">Flavoprotein</keyword>
<proteinExistence type="predicted"/>
<reference evidence="6 7" key="1">
    <citation type="submission" date="2015-09" db="EMBL/GenBank/DDBJ databases">
        <title>Host preference determinants of Valsa canker pathogens revealed by comparative genomics.</title>
        <authorList>
            <person name="Yin Z."/>
            <person name="Huang L."/>
        </authorList>
    </citation>
    <scope>NUCLEOTIDE SEQUENCE [LARGE SCALE GENOMIC DNA]</scope>
    <source>
        <strain evidence="6 7">SXYLt</strain>
    </source>
</reference>
<dbReference type="InParanoid" id="A0A423VIL7"/>
<comment type="cofactor">
    <cofactor evidence="1">
        <name>FAD</name>
        <dbReference type="ChEBI" id="CHEBI:57692"/>
    </cofactor>
</comment>
<keyword evidence="7" id="KW-1185">Reference proteome</keyword>
<keyword evidence="3" id="KW-0274">FAD</keyword>
<dbReference type="STRING" id="1230097.A0A423VIL7"/>
<comment type="caution">
    <text evidence="6">The sequence shown here is derived from an EMBL/GenBank/DDBJ whole genome shotgun (WGS) entry which is preliminary data.</text>
</comment>
<dbReference type="OrthoDB" id="47494at2759"/>
<dbReference type="EMBL" id="LKEB01000095">
    <property type="protein sequence ID" value="ROV90806.1"/>
    <property type="molecule type" value="Genomic_DNA"/>
</dbReference>